<dbReference type="InterPro" id="IPR000531">
    <property type="entry name" value="Beta-barrel_TonB"/>
</dbReference>
<dbReference type="PROSITE" id="PS52016">
    <property type="entry name" value="TONB_DEPENDENT_REC_3"/>
    <property type="match status" value="1"/>
</dbReference>
<keyword evidence="15" id="KW-1185">Reference proteome</keyword>
<evidence type="ECO:0000256" key="3">
    <source>
        <dbReference type="ARBA" id="ARBA00022452"/>
    </source>
</evidence>
<dbReference type="InterPro" id="IPR037066">
    <property type="entry name" value="Plug_dom_sf"/>
</dbReference>
<dbReference type="InterPro" id="IPR012910">
    <property type="entry name" value="Plug_dom"/>
</dbReference>
<dbReference type="EMBL" id="JBANCF010000009">
    <property type="protein sequence ID" value="MEM0574109.1"/>
    <property type="molecule type" value="Genomic_DNA"/>
</dbReference>
<dbReference type="Pfam" id="PF07715">
    <property type="entry name" value="Plug"/>
    <property type="match status" value="1"/>
</dbReference>
<dbReference type="InterPro" id="IPR036942">
    <property type="entry name" value="Beta-barrel_TonB_sf"/>
</dbReference>
<dbReference type="Pfam" id="PF13715">
    <property type="entry name" value="CarbopepD_reg_2"/>
    <property type="match status" value="1"/>
</dbReference>
<dbReference type="InterPro" id="IPR008969">
    <property type="entry name" value="CarboxyPept-like_regulatory"/>
</dbReference>
<dbReference type="Gene3D" id="2.60.40.1120">
    <property type="entry name" value="Carboxypeptidase-like, regulatory domain"/>
    <property type="match status" value="1"/>
</dbReference>
<gene>
    <name evidence="13" type="ORF">VZD24_11315</name>
    <name evidence="12" type="ORF">VZD85_11730</name>
</gene>
<dbReference type="Pfam" id="PF00593">
    <property type="entry name" value="TonB_dep_Rec_b-barrel"/>
    <property type="match status" value="1"/>
</dbReference>
<dbReference type="GO" id="GO:0009279">
    <property type="term" value="C:cell outer membrane"/>
    <property type="evidence" value="ECO:0007669"/>
    <property type="project" value="UniProtKB-SubCell"/>
</dbReference>
<dbReference type="Proteomes" id="UP001390963">
    <property type="component" value="Unassembled WGS sequence"/>
</dbReference>
<evidence type="ECO:0000259" key="11">
    <source>
        <dbReference type="Pfam" id="PF07715"/>
    </source>
</evidence>
<dbReference type="Gene3D" id="2.170.130.10">
    <property type="entry name" value="TonB-dependent receptor, plug domain"/>
    <property type="match status" value="1"/>
</dbReference>
<dbReference type="InterPro" id="IPR039426">
    <property type="entry name" value="TonB-dep_rcpt-like"/>
</dbReference>
<dbReference type="NCBIfam" id="TIGR04057">
    <property type="entry name" value="SusC_RagA_signa"/>
    <property type="match status" value="1"/>
</dbReference>
<keyword evidence="4 8" id="KW-0812">Transmembrane</keyword>
<dbReference type="Gene3D" id="2.40.170.20">
    <property type="entry name" value="TonB-dependent receptor, beta-barrel domain"/>
    <property type="match status" value="1"/>
</dbReference>
<keyword evidence="2 8" id="KW-0813">Transport</keyword>
<evidence type="ECO:0000256" key="8">
    <source>
        <dbReference type="PROSITE-ProRule" id="PRU01360"/>
    </source>
</evidence>
<dbReference type="EMBL" id="JAZBJM010000008">
    <property type="protein sequence ID" value="MEM0519028.1"/>
    <property type="molecule type" value="Genomic_DNA"/>
</dbReference>
<evidence type="ECO:0000256" key="4">
    <source>
        <dbReference type="ARBA" id="ARBA00022692"/>
    </source>
</evidence>
<dbReference type="InterPro" id="IPR023996">
    <property type="entry name" value="TonB-dep_OMP_SusC/RagA"/>
</dbReference>
<comment type="subcellular location">
    <subcellularLocation>
        <location evidence="1 8">Cell outer membrane</location>
        <topology evidence="1 8">Multi-pass membrane protein</topology>
    </subcellularLocation>
</comment>
<evidence type="ECO:0000313" key="12">
    <source>
        <dbReference type="EMBL" id="MEM0519028.1"/>
    </source>
</evidence>
<evidence type="ECO:0000313" key="15">
    <source>
        <dbReference type="Proteomes" id="UP001390963"/>
    </source>
</evidence>
<dbReference type="InterPro" id="IPR023997">
    <property type="entry name" value="TonB-dep_OMP_SusC/RagA_CS"/>
</dbReference>
<evidence type="ECO:0000313" key="13">
    <source>
        <dbReference type="EMBL" id="MEM0574109.1"/>
    </source>
</evidence>
<keyword evidence="3 8" id="KW-1134">Transmembrane beta strand</keyword>
<keyword evidence="7 8" id="KW-0998">Cell outer membrane</keyword>
<dbReference type="Proteomes" id="UP001388259">
    <property type="component" value="Unassembled WGS sequence"/>
</dbReference>
<keyword evidence="5 9" id="KW-0798">TonB box</keyword>
<feature type="domain" description="TonB-dependent receptor plug" evidence="11">
    <location>
        <begin position="222"/>
        <end position="346"/>
    </location>
</feature>
<evidence type="ECO:0000256" key="9">
    <source>
        <dbReference type="RuleBase" id="RU003357"/>
    </source>
</evidence>
<feature type="domain" description="TonB-dependent receptor-like beta-barrel" evidence="10">
    <location>
        <begin position="493"/>
        <end position="1054"/>
    </location>
</feature>
<keyword evidence="6 8" id="KW-0472">Membrane</keyword>
<dbReference type="SUPFAM" id="SSF49464">
    <property type="entry name" value="Carboxypeptidase regulatory domain-like"/>
    <property type="match status" value="1"/>
</dbReference>
<name>A0AB35YYG0_9FLAO</name>
<evidence type="ECO:0000256" key="1">
    <source>
        <dbReference type="ARBA" id="ARBA00004571"/>
    </source>
</evidence>
<dbReference type="NCBIfam" id="TIGR04056">
    <property type="entry name" value="OMP_RagA_SusC"/>
    <property type="match status" value="1"/>
</dbReference>
<dbReference type="RefSeq" id="WP_342687655.1">
    <property type="nucleotide sequence ID" value="NZ_JAZBJM010000008.1"/>
</dbReference>
<comment type="caution">
    <text evidence="12">The sequence shown here is derived from an EMBL/GenBank/DDBJ whole genome shotgun (WGS) entry which is preliminary data.</text>
</comment>
<dbReference type="SUPFAM" id="SSF56935">
    <property type="entry name" value="Porins"/>
    <property type="match status" value="1"/>
</dbReference>
<reference evidence="12 15" key="1">
    <citation type="submission" date="2024-01" db="EMBL/GenBank/DDBJ databases">
        <title>Aequorivita flavus sp. nov., isolated from deep-sea sediment.</title>
        <authorList>
            <person name="Chen X."/>
        </authorList>
    </citation>
    <scope>NUCLEOTIDE SEQUENCE</scope>
    <source>
        <strain evidence="12">MCCC 1A16923</strain>
        <strain evidence="13 15">MCCC 1A16935</strain>
    </source>
</reference>
<evidence type="ECO:0000313" key="14">
    <source>
        <dbReference type="Proteomes" id="UP001388259"/>
    </source>
</evidence>
<proteinExistence type="inferred from homology"/>
<evidence type="ECO:0000256" key="7">
    <source>
        <dbReference type="ARBA" id="ARBA00023237"/>
    </source>
</evidence>
<evidence type="ECO:0000256" key="6">
    <source>
        <dbReference type="ARBA" id="ARBA00023136"/>
    </source>
</evidence>
<accession>A0AB35YYG0</accession>
<dbReference type="AlphaFoldDB" id="A0AB35YYG0"/>
<sequence length="1096" mass="120992">MEIKLIKVLALQASYLPKIIARTLLLLSCAIIFGFSPNPLTSQNPKITIDQDRTVTIFEVFEIIGKQTECTFIYQSNIFKNLPKIELKKGTVKVNELLKQCLPPKDFNIITTKDNYITITRRISKAFQQNNIKGVVTDSLGIGMAGVNIIIKNTYKGTQSDLDGHYSIIAHPSDTLVFTYLGYKTQEVRVGDRSNISIVMAPDATALDQVVINAGYYKVSDKEKTGSIARVSAAEIEKQPVANPLATLQGRLTGVEVVQNSGVPGGDFNIRIRGRNSIRADGSEPLYIVDGVPYPSQSLGNSSISNVLGSAQSPLNGISPTDIASIEILKDADATAIYGSRGANGVVLITTKRGKIGKAEFTVSSESGMGKIARRQQLLNTQEYLALRREAFANDGIEDYPPFEYDINGTWDQNRYTDWQKVLYGGTAYFKRTQASVSGGNAETRFLLRGSHQKETTVFPGDFDYKKNSVLGNVNHQSKDDKFTLQFTGNYVSDKNTLPTTSFVFQSKTLAPNAPALYDENGALNWENGTFSNPLALLNAAYLSGTSNLTGSGFLAYKVLSSLSIKANFGYNEMHLDESRTSPNTVYDPAYGLDSSFSSVTFNNAKRSSWIVEPQLEYKNEFGKLALQLLFGTSFQTETSKRTITYAEGFTTNNLIYDPSAASYLAINSNAEEEYRYNAIFGRFNLNWNKKYILNLTGRRDGSSRFGPGKQFANFGAVGAAWLFSEENFIRESLNFLSFGKLRGSYGSSGNDQIGNYQYLDTYVGSGLSYQGIPGLQPSQLFNPTFGWESNRKLEMALELGFLKNRIFFSAAYYRNRSSNQLVGIPLPGTTGFASLNANLDATVENTGFEVELNTINIENKHLQWSTGINLTVPRNKLISFPGLAESTYANQYVVGEPLDVALLYNYLGVDADTGLYTFRDYDGDGQITTPNDLKKAVYRGVDYFGGLSNTITYKGISLDFLLQFVKQTGWTSEYTSGMPGTRTNQSVDILDHWQNPGDISNTQLLTAGYNDEAAIAFWHYQNSSAVIGDASYIRLKNLSLSYQIPENKLGLGCRVYVLGQNLLTITDFKGADPESRSAEQLPPLRMLSLGTEIKF</sequence>
<comment type="similarity">
    <text evidence="8 9">Belongs to the TonB-dependent receptor family.</text>
</comment>
<evidence type="ECO:0000256" key="5">
    <source>
        <dbReference type="ARBA" id="ARBA00023077"/>
    </source>
</evidence>
<evidence type="ECO:0000256" key="2">
    <source>
        <dbReference type="ARBA" id="ARBA00022448"/>
    </source>
</evidence>
<protein>
    <submittedName>
        <fullName evidence="12">SusC/RagA family TonB-linked outer membrane protein</fullName>
    </submittedName>
</protein>
<organism evidence="12 14">
    <name type="scientific">Aequorivita flava</name>
    <dbReference type="NCBI Taxonomy" id="3114371"/>
    <lineage>
        <taxon>Bacteria</taxon>
        <taxon>Pseudomonadati</taxon>
        <taxon>Bacteroidota</taxon>
        <taxon>Flavobacteriia</taxon>
        <taxon>Flavobacteriales</taxon>
        <taxon>Flavobacteriaceae</taxon>
        <taxon>Aequorivita</taxon>
    </lineage>
</organism>
<evidence type="ECO:0000259" key="10">
    <source>
        <dbReference type="Pfam" id="PF00593"/>
    </source>
</evidence>